<comment type="caution">
    <text evidence="1">The sequence shown here is derived from an EMBL/GenBank/DDBJ whole genome shotgun (WGS) entry which is preliminary data.</text>
</comment>
<gene>
    <name evidence="1" type="ORF">ACFP90_06910</name>
</gene>
<name>A0ABW1ZJY5_9DEIO</name>
<proteinExistence type="predicted"/>
<reference evidence="2" key="1">
    <citation type="journal article" date="2019" name="Int. J. Syst. Evol. Microbiol.">
        <title>The Global Catalogue of Microorganisms (GCM) 10K type strain sequencing project: providing services to taxonomists for standard genome sequencing and annotation.</title>
        <authorList>
            <consortium name="The Broad Institute Genomics Platform"/>
            <consortium name="The Broad Institute Genome Sequencing Center for Infectious Disease"/>
            <person name="Wu L."/>
            <person name="Ma J."/>
        </authorList>
    </citation>
    <scope>NUCLEOTIDE SEQUENCE [LARGE SCALE GENOMIC DNA]</scope>
    <source>
        <strain evidence="2">CCUG 63830</strain>
    </source>
</reference>
<protein>
    <submittedName>
        <fullName evidence="1">Uncharacterized protein</fullName>
    </submittedName>
</protein>
<evidence type="ECO:0000313" key="2">
    <source>
        <dbReference type="Proteomes" id="UP001596317"/>
    </source>
</evidence>
<dbReference type="RefSeq" id="WP_380054984.1">
    <property type="nucleotide sequence ID" value="NZ_JBHSWB010000001.1"/>
</dbReference>
<accession>A0ABW1ZJY5</accession>
<dbReference type="Proteomes" id="UP001596317">
    <property type="component" value="Unassembled WGS sequence"/>
</dbReference>
<organism evidence="1 2">
    <name type="scientific">Deinococcus multiflagellatus</name>
    <dbReference type="NCBI Taxonomy" id="1656887"/>
    <lineage>
        <taxon>Bacteria</taxon>
        <taxon>Thermotogati</taxon>
        <taxon>Deinococcota</taxon>
        <taxon>Deinococci</taxon>
        <taxon>Deinococcales</taxon>
        <taxon>Deinococcaceae</taxon>
        <taxon>Deinococcus</taxon>
    </lineage>
</organism>
<evidence type="ECO:0000313" key="1">
    <source>
        <dbReference type="EMBL" id="MFC6660115.1"/>
    </source>
</evidence>
<sequence length="425" mass="43882">MGAQTRKVLLMVQGPNNTVVPVQQGELGGGGSAPGPSPTLATEALRATTVQVPDNDLPTALPPSFVDGVEGSGMSAVVYVQGGPVRATCVEGYQPVQGQPFGALWPEGSIIALDTRAQLESFRALPADEGGPAVSLYVEVSGVRTAPPFGGAADARPVSPPALGGADPPAAAGPVRLSALPPQVYRLFTVAGSSVGSSLANGNHVSEFRALQPLTFNALESENNFEVGHTVEVLDANNAVLASGTWALAPNPQQPNRRVVQLNQTVQLPTNAIFKARITQGMVWVDVNRTVGFERAGIRFLSNPNMFLPTFNFFSGTYLPKGVAGPVDPEDLPGGALLTLGGNLVIPNAADTALAWSEAAYDDQEFWSPAAPTRLTVPEGVSRVGLSGAVSFDGASATGYRSALIKKNGQRFAGAGKGCRAMGCS</sequence>
<keyword evidence="2" id="KW-1185">Reference proteome</keyword>
<dbReference type="EMBL" id="JBHSWB010000001">
    <property type="protein sequence ID" value="MFC6660115.1"/>
    <property type="molecule type" value="Genomic_DNA"/>
</dbReference>